<dbReference type="AlphaFoldDB" id="A0A074XJM1"/>
<sequence>MTAPPPTSSAHPAVSAAAPSPAMSYAHSTASDAASLASATTFTTTPPFVANVKPAPEYISLSSASQLATDVADARADEDQTWRLHHRATVAESAVASVNQFLDRQLYEYISVARTTNLNALKPAVTEVLKKNLARDAIASAQDNLEDLLALQADDEFNEDVRPSSQSNARFNLEFTWKRSRLRVMMRTEKSEFDIDDDERYVREEGLNTTFSETAGVISLASEIFLAGVLDYLGDTVLTLASQVALTRIQRAGSTSTLAENNDEVTYILVEDADLERAILNSPLDRQWRAWKKSVRIFNRSSHQSHSAASSPVVVRRGSLWDRIPDRPENHYPEHVLASNIPLPENQRDVDEIEVPGLAKDPDLPESAQQSYDAPRFYRPQSASFGANRQYRSGSLVKSRPVSVPLPITTPLVEAPGAWPTDTPAAEIVDPTSRFAEGQAGEGLPTVQTYDSERPESRDSAHTEKASVSSQPTSLDDRLPAMKVVQRPKRLAIYGPSSARYTQAFNLSQEGLELAADLDRPFSPEDFLASRNLSGSHSGLTPTTDESKSQTLEPPAELSAERYEESDSATETESDPEQAIGTAVSSPRHDRSLPTSPLARQFPGLGISRSGSDASSRRERTPIHEQRVSADFMRSRRTSKLTDSDSSSPGKRGSLRQISTTSHRESLDERKKFPTSSMTSELDFDALLQRDETIKYTLTPETVRDMPDRPFSPHARVRKQTLFRSNSRENFKKDSDAQSVRSNRSTTWSLGGSRDKKEPKPIEETRRKTSISRPSPQNLHALPSGQVAREPVMQTESTRDFADFIRSTGPDKEPNPVVPGLAASRSMSSLRATAQAQAASARDAPPLPKSGTAGGKYIPRSPLGPPPKRVGNRPSLMARGATGSSDNNSDLIDFIRGGPPGPGGKARIPNNIAPFAEWEGEDGGDLRTTITGASEIPRSSTTNLNRPLTSSTSDSRTGLLMNGSSNINYGSNNTPKLPMSPLTQPSSPSMNLVVPNVRPTVSGDGRTRSRIKDPYAIPDDSDDDDEEDVLAALPGVGTNGASVGGAEKPRAGSITSMHSSAGRSPAMSNGNTPTLSPNPGYDPSIRSVRSATSTTAVRPAHITSQISSGYIPRSNKPKMEVRSAGVVKNTRLDPFHSSGTSDLADFLMSSGPPEPPQRREPAPAPSVGARGKSDKPEKKKSKFWQRKTTYVDMP</sequence>
<feature type="compositionally biased region" description="Polar residues" evidence="1">
    <location>
        <begin position="936"/>
        <end position="956"/>
    </location>
</feature>
<dbReference type="InterPro" id="IPR009072">
    <property type="entry name" value="Histone-fold"/>
</dbReference>
<feature type="compositionally biased region" description="Low complexity" evidence="1">
    <location>
        <begin position="821"/>
        <end position="844"/>
    </location>
</feature>
<organism evidence="2 3">
    <name type="scientific">Aureobasidium pullulans EXF-150</name>
    <dbReference type="NCBI Taxonomy" id="1043002"/>
    <lineage>
        <taxon>Eukaryota</taxon>
        <taxon>Fungi</taxon>
        <taxon>Dikarya</taxon>
        <taxon>Ascomycota</taxon>
        <taxon>Pezizomycotina</taxon>
        <taxon>Dothideomycetes</taxon>
        <taxon>Dothideomycetidae</taxon>
        <taxon>Dothideales</taxon>
        <taxon>Saccotheciaceae</taxon>
        <taxon>Aureobasidium</taxon>
    </lineage>
</organism>
<feature type="compositionally biased region" description="Polar residues" evidence="1">
    <location>
        <begin position="1087"/>
        <end position="1108"/>
    </location>
</feature>
<feature type="compositionally biased region" description="Basic and acidic residues" evidence="1">
    <location>
        <begin position="726"/>
        <end position="736"/>
    </location>
</feature>
<feature type="region of interest" description="Disordered" evidence="1">
    <location>
        <begin position="526"/>
        <end position="890"/>
    </location>
</feature>
<feature type="compositionally biased region" description="Polar residues" evidence="1">
    <location>
        <begin position="1053"/>
        <end position="1077"/>
    </location>
</feature>
<feature type="region of interest" description="Disordered" evidence="1">
    <location>
        <begin position="434"/>
        <end position="481"/>
    </location>
</feature>
<dbReference type="HOGENOM" id="CLU_294223_0_0_1"/>
<dbReference type="GO" id="GO:0046982">
    <property type="term" value="F:protein heterodimerization activity"/>
    <property type="evidence" value="ECO:0007669"/>
    <property type="project" value="InterPro"/>
</dbReference>
<evidence type="ECO:0000313" key="3">
    <source>
        <dbReference type="Proteomes" id="UP000030706"/>
    </source>
</evidence>
<dbReference type="Gene3D" id="1.10.20.10">
    <property type="entry name" value="Histone, subunit A"/>
    <property type="match status" value="1"/>
</dbReference>
<reference evidence="2 3" key="1">
    <citation type="journal article" date="2014" name="BMC Genomics">
        <title>Genome sequencing of four Aureobasidium pullulans varieties: biotechnological potential, stress tolerance, and description of new species.</title>
        <authorList>
            <person name="Gostin Ar C."/>
            <person name="Ohm R.A."/>
            <person name="Kogej T."/>
            <person name="Sonjak S."/>
            <person name="Turk M."/>
            <person name="Zajc J."/>
            <person name="Zalar P."/>
            <person name="Grube M."/>
            <person name="Sun H."/>
            <person name="Han J."/>
            <person name="Sharma A."/>
            <person name="Chiniquy J."/>
            <person name="Ngan C.Y."/>
            <person name="Lipzen A."/>
            <person name="Barry K."/>
            <person name="Grigoriev I.V."/>
            <person name="Gunde-Cimerman N."/>
        </authorList>
    </citation>
    <scope>NUCLEOTIDE SEQUENCE [LARGE SCALE GENOMIC DNA]</scope>
    <source>
        <strain evidence="2 3">EXF-150</strain>
    </source>
</reference>
<gene>
    <name evidence="2" type="ORF">M438DRAFT_344162</name>
</gene>
<evidence type="ECO:0000256" key="1">
    <source>
        <dbReference type="SAM" id="MobiDB-lite"/>
    </source>
</evidence>
<dbReference type="OrthoDB" id="5382203at2759"/>
<feature type="compositionally biased region" description="Basic and acidic residues" evidence="1">
    <location>
        <begin position="753"/>
        <end position="767"/>
    </location>
</feature>
<feature type="compositionally biased region" description="Basic and acidic residues" evidence="1">
    <location>
        <begin position="797"/>
        <end position="814"/>
    </location>
</feature>
<dbReference type="Proteomes" id="UP000030706">
    <property type="component" value="Unassembled WGS sequence"/>
</dbReference>
<feature type="compositionally biased region" description="Acidic residues" evidence="1">
    <location>
        <begin position="566"/>
        <end position="576"/>
    </location>
</feature>
<feature type="compositionally biased region" description="Polar residues" evidence="1">
    <location>
        <begin position="737"/>
        <end position="750"/>
    </location>
</feature>
<keyword evidence="3" id="KW-1185">Reference proteome</keyword>
<proteinExistence type="predicted"/>
<dbReference type="GeneID" id="40747455"/>
<protein>
    <submittedName>
        <fullName evidence="2">Uncharacterized protein</fullName>
    </submittedName>
</protein>
<accession>A0A074XJM1</accession>
<feature type="compositionally biased region" description="Acidic residues" evidence="1">
    <location>
        <begin position="1019"/>
        <end position="1029"/>
    </location>
</feature>
<dbReference type="STRING" id="1043002.A0A074XJM1"/>
<feature type="region of interest" description="Disordered" evidence="1">
    <location>
        <begin position="936"/>
        <end position="959"/>
    </location>
</feature>
<feature type="region of interest" description="Disordered" evidence="1">
    <location>
        <begin position="998"/>
        <end position="1194"/>
    </location>
</feature>
<feature type="compositionally biased region" description="Basic and acidic residues" evidence="1">
    <location>
        <begin position="662"/>
        <end position="672"/>
    </location>
</feature>
<name>A0A074XJM1_AURPU</name>
<dbReference type="EMBL" id="KL584979">
    <property type="protein sequence ID" value="KEQ85688.1"/>
    <property type="molecule type" value="Genomic_DNA"/>
</dbReference>
<feature type="compositionally biased region" description="Basic and acidic residues" evidence="1">
    <location>
        <begin position="451"/>
        <end position="465"/>
    </location>
</feature>
<dbReference type="RefSeq" id="XP_029761875.1">
    <property type="nucleotide sequence ID" value="XM_029905149.1"/>
</dbReference>
<evidence type="ECO:0000313" key="2">
    <source>
        <dbReference type="EMBL" id="KEQ85688.1"/>
    </source>
</evidence>
<feature type="compositionally biased region" description="Polar residues" evidence="1">
    <location>
        <begin position="531"/>
        <end position="552"/>
    </location>
</feature>
<feature type="compositionally biased region" description="Basic and acidic residues" evidence="1">
    <location>
        <begin position="615"/>
        <end position="628"/>
    </location>
</feature>